<proteinExistence type="predicted"/>
<reference evidence="1 2" key="1">
    <citation type="journal article" date="2020" name="Phytopathology">
        <title>Genome Sequence Resources of Colletotrichum truncatum, C. plurivorum, C. musicola, and C. sojae: Four Species Pathogenic to Soybean (Glycine max).</title>
        <authorList>
            <person name="Rogerio F."/>
            <person name="Boufleur T.R."/>
            <person name="Ciampi-Guillardi M."/>
            <person name="Sukno S.A."/>
            <person name="Thon M.R."/>
            <person name="Massola Junior N.S."/>
            <person name="Baroncelli R."/>
        </authorList>
    </citation>
    <scope>NUCLEOTIDE SEQUENCE [LARGE SCALE GENOMIC DNA]</scope>
    <source>
        <strain evidence="1 2">CMES1059</strain>
    </source>
</reference>
<accession>A0ACC3Z804</accession>
<protein>
    <submittedName>
        <fullName evidence="1">TRI15</fullName>
    </submittedName>
</protein>
<dbReference type="Proteomes" id="UP000805649">
    <property type="component" value="Unassembled WGS sequence"/>
</dbReference>
<sequence>MNLSATLNIEPTTSLEMEPAELPNAVMRPFTPGKCLFCPVSSQDFSDSVTHMQRSHGLFIPYEQHLLVDLETLFKYLHLVIFSYRECLQCGTERATVEAVQQHMTAKGHCRFDVSEVSEFSEFYDFYGPEGNAETATEVESNEEEQDERPSRTSMKPVLADEDSIRLPSGKIISRQSSAPTRLSFSHLHQRRRNSPSKVKHSLEESNEEKGFGGSELDSEPSKQLLSRREKRERATVSYQLAKMSANDRNSLMHLPASQQRSLLAVENRHGEKVQKEQQRRQTRIDRKGNKNLYAYWHTETPVYQCG</sequence>
<dbReference type="EMBL" id="VUJX02000002">
    <property type="protein sequence ID" value="KAL0940195.1"/>
    <property type="molecule type" value="Genomic_DNA"/>
</dbReference>
<gene>
    <name evidence="1" type="ORF">CTRU02_202958</name>
</gene>
<evidence type="ECO:0000313" key="1">
    <source>
        <dbReference type="EMBL" id="KAL0940195.1"/>
    </source>
</evidence>
<name>A0ACC3Z804_COLTU</name>
<keyword evidence="2" id="KW-1185">Reference proteome</keyword>
<evidence type="ECO:0000313" key="2">
    <source>
        <dbReference type="Proteomes" id="UP000805649"/>
    </source>
</evidence>
<comment type="caution">
    <text evidence="1">The sequence shown here is derived from an EMBL/GenBank/DDBJ whole genome shotgun (WGS) entry which is preliminary data.</text>
</comment>
<organism evidence="1 2">
    <name type="scientific">Colletotrichum truncatum</name>
    <name type="common">Anthracnose fungus</name>
    <name type="synonym">Colletotrichum capsici</name>
    <dbReference type="NCBI Taxonomy" id="5467"/>
    <lineage>
        <taxon>Eukaryota</taxon>
        <taxon>Fungi</taxon>
        <taxon>Dikarya</taxon>
        <taxon>Ascomycota</taxon>
        <taxon>Pezizomycotina</taxon>
        <taxon>Sordariomycetes</taxon>
        <taxon>Hypocreomycetidae</taxon>
        <taxon>Glomerellales</taxon>
        <taxon>Glomerellaceae</taxon>
        <taxon>Colletotrichum</taxon>
        <taxon>Colletotrichum truncatum species complex</taxon>
    </lineage>
</organism>